<proteinExistence type="predicted"/>
<keyword evidence="3" id="KW-1185">Reference proteome</keyword>
<reference evidence="2" key="1">
    <citation type="submission" date="2024-10" db="EMBL/GenBank/DDBJ databases">
        <authorList>
            <person name="Ryan C."/>
        </authorList>
    </citation>
    <scope>NUCLEOTIDE SEQUENCE [LARGE SCALE GENOMIC DNA]</scope>
</reference>
<dbReference type="PANTHER" id="PTHR45224:SF5">
    <property type="entry name" value="OS02G0311800 PROTEIN"/>
    <property type="match status" value="1"/>
</dbReference>
<evidence type="ECO:0000256" key="1">
    <source>
        <dbReference type="SAM" id="MobiDB-lite"/>
    </source>
</evidence>
<evidence type="ECO:0000313" key="2">
    <source>
        <dbReference type="EMBL" id="CAL4997861.1"/>
    </source>
</evidence>
<dbReference type="AlphaFoldDB" id="A0ABC9BAG8"/>
<gene>
    <name evidence="2" type="ORF">URODEC1_LOCUS63590</name>
</gene>
<evidence type="ECO:0000313" key="3">
    <source>
        <dbReference type="Proteomes" id="UP001497457"/>
    </source>
</evidence>
<dbReference type="Proteomes" id="UP001497457">
    <property type="component" value="Chromosome 25rd"/>
</dbReference>
<sequence>MKYSVHPSPIGSSDAGAAQVGSQVTETIDVEDDDTIQPINSNARANARSIARSIAPSYARSDRRLNWSNEEDIRLVSALLHNSIDPIDGNDKKADQYWSDVTSTYNSTTKGEPEAISAIGEKLDKFIDATTKAEKIAEVQQSLASKKPEVAKEQTKSKMLDLYRDLLCAPTSELSEEAKAERSKALELMASTIFPKDN</sequence>
<name>A0ABC9BAG8_9POAL</name>
<feature type="region of interest" description="Disordered" evidence="1">
    <location>
        <begin position="1"/>
        <end position="32"/>
    </location>
</feature>
<dbReference type="EMBL" id="OZ075135">
    <property type="protein sequence ID" value="CAL4997861.1"/>
    <property type="molecule type" value="Genomic_DNA"/>
</dbReference>
<accession>A0ABC9BAG8</accession>
<organism evidence="2 3">
    <name type="scientific">Urochloa decumbens</name>
    <dbReference type="NCBI Taxonomy" id="240449"/>
    <lineage>
        <taxon>Eukaryota</taxon>
        <taxon>Viridiplantae</taxon>
        <taxon>Streptophyta</taxon>
        <taxon>Embryophyta</taxon>
        <taxon>Tracheophyta</taxon>
        <taxon>Spermatophyta</taxon>
        <taxon>Magnoliopsida</taxon>
        <taxon>Liliopsida</taxon>
        <taxon>Poales</taxon>
        <taxon>Poaceae</taxon>
        <taxon>PACMAD clade</taxon>
        <taxon>Panicoideae</taxon>
        <taxon>Panicodae</taxon>
        <taxon>Paniceae</taxon>
        <taxon>Melinidinae</taxon>
        <taxon>Urochloa</taxon>
    </lineage>
</organism>
<dbReference type="PANTHER" id="PTHR45224">
    <property type="entry name" value="OS01G0527900 PROTEIN-RELATED"/>
    <property type="match status" value="1"/>
</dbReference>
<protein>
    <submittedName>
        <fullName evidence="2">Uncharacterized protein</fullName>
    </submittedName>
</protein>